<keyword evidence="2" id="KW-1185">Reference proteome</keyword>
<name>A0AAD1VR30_PELCU</name>
<gene>
    <name evidence="1" type="ORF">PECUL_23A030234</name>
</gene>
<dbReference type="AlphaFoldDB" id="A0AAD1VR30"/>
<proteinExistence type="predicted"/>
<evidence type="ECO:0000313" key="1">
    <source>
        <dbReference type="EMBL" id="CAH2247082.1"/>
    </source>
</evidence>
<dbReference type="Proteomes" id="UP001295444">
    <property type="component" value="Chromosome 02"/>
</dbReference>
<dbReference type="EMBL" id="OW240913">
    <property type="protein sequence ID" value="CAH2247082.1"/>
    <property type="molecule type" value="Genomic_DNA"/>
</dbReference>
<protein>
    <submittedName>
        <fullName evidence="1">Uncharacterized protein</fullName>
    </submittedName>
</protein>
<sequence>MTGLTLEGFGMKHNILWRHNGHPPALTETWLGKELSLMWGGVASLRDVTSASRIEDTAVLQAVPLATNYTNYKQAMSVRLPGLEAGYVKRYYAQRRFCQP</sequence>
<reference evidence="1" key="1">
    <citation type="submission" date="2022-03" db="EMBL/GenBank/DDBJ databases">
        <authorList>
            <person name="Alioto T."/>
            <person name="Alioto T."/>
            <person name="Gomez Garrido J."/>
        </authorList>
    </citation>
    <scope>NUCLEOTIDE SEQUENCE</scope>
</reference>
<organism evidence="1 2">
    <name type="scientific">Pelobates cultripes</name>
    <name type="common">Western spadefoot toad</name>
    <dbReference type="NCBI Taxonomy" id="61616"/>
    <lineage>
        <taxon>Eukaryota</taxon>
        <taxon>Metazoa</taxon>
        <taxon>Chordata</taxon>
        <taxon>Craniata</taxon>
        <taxon>Vertebrata</taxon>
        <taxon>Euteleostomi</taxon>
        <taxon>Amphibia</taxon>
        <taxon>Batrachia</taxon>
        <taxon>Anura</taxon>
        <taxon>Pelobatoidea</taxon>
        <taxon>Pelobatidae</taxon>
        <taxon>Pelobates</taxon>
    </lineage>
</organism>
<evidence type="ECO:0000313" key="2">
    <source>
        <dbReference type="Proteomes" id="UP001295444"/>
    </source>
</evidence>
<accession>A0AAD1VR30</accession>